<feature type="region of interest" description="Disordered" evidence="1">
    <location>
        <begin position="62"/>
        <end position="105"/>
    </location>
</feature>
<keyword evidence="4" id="KW-1185">Reference proteome</keyword>
<evidence type="ECO:0000256" key="1">
    <source>
        <dbReference type="SAM" id="MobiDB-lite"/>
    </source>
</evidence>
<dbReference type="Gene3D" id="2.130.10.10">
    <property type="entry name" value="YVTN repeat-like/Quinoprotein amine dehydrogenase"/>
    <property type="match status" value="1"/>
</dbReference>
<evidence type="ECO:0000313" key="4">
    <source>
        <dbReference type="Proteomes" id="UP001480595"/>
    </source>
</evidence>
<sequence>MAYVVPIHRPHSVRHALRASLYPEDEDDCLVLAKRTDSSSGKSTAKQACWSRLTRKSSMAPSPCCSGCGRGTPTPTSSSLGRTASNISPSDGTKRPKDSIATHSATIKREAYEGFAEPGSVYSRSVRPIHDNIGLGRSLECGPHAPRQIQEAGARLARPDPYQELFIRSATFLHVETGQPKVAFLYQTRTDNPDAQLVTYRLYSDDRNNAVSNFETKDQIERFEIQDPGAAMLIPVGRGEEEHKRYIVRNAQQARAQLGGFIVVGETRLLYYDDAAKKTVETALVEPSISSPGLNTMCLITSSETTMAPFGCSRSN</sequence>
<gene>
    <name evidence="3" type="ORF">PG994_000282</name>
</gene>
<dbReference type="Proteomes" id="UP001480595">
    <property type="component" value="Unassembled WGS sequence"/>
</dbReference>
<evidence type="ECO:0000259" key="2">
    <source>
        <dbReference type="Pfam" id="PF10433"/>
    </source>
</evidence>
<organism evidence="3 4">
    <name type="scientific">Apiospora phragmitis</name>
    <dbReference type="NCBI Taxonomy" id="2905665"/>
    <lineage>
        <taxon>Eukaryota</taxon>
        <taxon>Fungi</taxon>
        <taxon>Dikarya</taxon>
        <taxon>Ascomycota</taxon>
        <taxon>Pezizomycotina</taxon>
        <taxon>Sordariomycetes</taxon>
        <taxon>Xylariomycetidae</taxon>
        <taxon>Amphisphaeriales</taxon>
        <taxon>Apiosporaceae</taxon>
        <taxon>Apiospora</taxon>
    </lineage>
</organism>
<reference evidence="3 4" key="1">
    <citation type="submission" date="2023-01" db="EMBL/GenBank/DDBJ databases">
        <title>Analysis of 21 Apiospora genomes using comparative genomics revels a genus with tremendous synthesis potential of carbohydrate active enzymes and secondary metabolites.</title>
        <authorList>
            <person name="Sorensen T."/>
        </authorList>
    </citation>
    <scope>NUCLEOTIDE SEQUENCE [LARGE SCALE GENOMIC DNA]</scope>
    <source>
        <strain evidence="3 4">CBS 135458</strain>
    </source>
</reference>
<dbReference type="GeneID" id="92084754"/>
<dbReference type="RefSeq" id="XP_066722323.1">
    <property type="nucleotide sequence ID" value="XM_066851691.1"/>
</dbReference>
<dbReference type="InterPro" id="IPR015943">
    <property type="entry name" value="WD40/YVTN_repeat-like_dom_sf"/>
</dbReference>
<name>A0ABR1X5U2_9PEZI</name>
<comment type="caution">
    <text evidence="3">The sequence shown here is derived from an EMBL/GenBank/DDBJ whole genome shotgun (WGS) entry which is preliminary data.</text>
</comment>
<accession>A0ABR1X5U2</accession>
<feature type="compositionally biased region" description="Polar residues" evidence="1">
    <location>
        <begin position="73"/>
        <end position="91"/>
    </location>
</feature>
<dbReference type="EMBL" id="JAQQWL010000001">
    <property type="protein sequence ID" value="KAK8090777.1"/>
    <property type="molecule type" value="Genomic_DNA"/>
</dbReference>
<evidence type="ECO:0000313" key="3">
    <source>
        <dbReference type="EMBL" id="KAK8090777.1"/>
    </source>
</evidence>
<dbReference type="Pfam" id="PF10433">
    <property type="entry name" value="Beta-prop_RSE1_1st"/>
    <property type="match status" value="1"/>
</dbReference>
<dbReference type="InterPro" id="IPR018846">
    <property type="entry name" value="Beta-prop_RSE1/DDB1/CPSF1_1st"/>
</dbReference>
<feature type="domain" description="RSE1/DDB1/CPSF1 first beta-propeller" evidence="2">
    <location>
        <begin position="155"/>
        <end position="287"/>
    </location>
</feature>
<protein>
    <submittedName>
        <fullName evidence="3">DNA damage-binding protein 1a</fullName>
    </submittedName>
</protein>
<proteinExistence type="predicted"/>